<keyword evidence="3 5" id="KW-0238">DNA-binding</keyword>
<dbReference type="EMBL" id="VTUZ01000003">
    <property type="protein sequence ID" value="KAA1014566.1"/>
    <property type="molecule type" value="Genomic_DNA"/>
</dbReference>
<dbReference type="InterPro" id="IPR009057">
    <property type="entry name" value="Homeodomain-like_sf"/>
</dbReference>
<dbReference type="PROSITE" id="PS01081">
    <property type="entry name" value="HTH_TETR_1"/>
    <property type="match status" value="1"/>
</dbReference>
<proteinExistence type="predicted"/>
<evidence type="ECO:0000256" key="5">
    <source>
        <dbReference type="PROSITE-ProRule" id="PRU00335"/>
    </source>
</evidence>
<accession>A0A5B0HGV9</accession>
<dbReference type="InterPro" id="IPR050109">
    <property type="entry name" value="HTH-type_TetR-like_transc_reg"/>
</dbReference>
<feature type="compositionally biased region" description="Basic and acidic residues" evidence="6">
    <location>
        <begin position="15"/>
        <end position="24"/>
    </location>
</feature>
<dbReference type="PANTHER" id="PTHR30055:SF181">
    <property type="entry name" value="BLR6905 PROTEIN"/>
    <property type="match status" value="1"/>
</dbReference>
<feature type="region of interest" description="Disordered" evidence="6">
    <location>
        <begin position="1"/>
        <end position="24"/>
    </location>
</feature>
<reference evidence="8 9" key="1">
    <citation type="submission" date="2019-08" db="EMBL/GenBank/DDBJ databases">
        <title>Paraburkholderia sp. DCY113.</title>
        <authorList>
            <person name="Kang J."/>
        </authorList>
    </citation>
    <scope>NUCLEOTIDE SEQUENCE [LARGE SCALE GENOMIC DNA]</scope>
    <source>
        <strain evidence="8 9">DCY113</strain>
    </source>
</reference>
<gene>
    <name evidence="8" type="ORF">FVF58_05525</name>
</gene>
<name>A0A5B0HGV9_9BURK</name>
<evidence type="ECO:0000313" key="8">
    <source>
        <dbReference type="EMBL" id="KAA1014566.1"/>
    </source>
</evidence>
<evidence type="ECO:0000313" key="9">
    <source>
        <dbReference type="Proteomes" id="UP000325273"/>
    </source>
</evidence>
<feature type="DNA-binding region" description="H-T-H motif" evidence="5">
    <location>
        <begin position="52"/>
        <end position="71"/>
    </location>
</feature>
<dbReference type="AlphaFoldDB" id="A0A5B0HGV9"/>
<dbReference type="Gene3D" id="1.10.357.10">
    <property type="entry name" value="Tetracycline Repressor, domain 2"/>
    <property type="match status" value="1"/>
</dbReference>
<dbReference type="PRINTS" id="PR00455">
    <property type="entry name" value="HTHTETR"/>
</dbReference>
<evidence type="ECO:0000256" key="2">
    <source>
        <dbReference type="ARBA" id="ARBA00023015"/>
    </source>
</evidence>
<dbReference type="InterPro" id="IPR001647">
    <property type="entry name" value="HTH_TetR"/>
</dbReference>
<dbReference type="RefSeq" id="WP_149669133.1">
    <property type="nucleotide sequence ID" value="NZ_VTUZ01000003.1"/>
</dbReference>
<keyword evidence="4" id="KW-0804">Transcription</keyword>
<keyword evidence="2" id="KW-0805">Transcription regulation</keyword>
<dbReference type="Proteomes" id="UP000325273">
    <property type="component" value="Unassembled WGS sequence"/>
</dbReference>
<dbReference type="PANTHER" id="PTHR30055">
    <property type="entry name" value="HTH-TYPE TRANSCRIPTIONAL REGULATOR RUTR"/>
    <property type="match status" value="1"/>
</dbReference>
<dbReference type="GO" id="GO:0003700">
    <property type="term" value="F:DNA-binding transcription factor activity"/>
    <property type="evidence" value="ECO:0007669"/>
    <property type="project" value="TreeGrafter"/>
</dbReference>
<keyword evidence="1" id="KW-0678">Repressor</keyword>
<dbReference type="GO" id="GO:0000976">
    <property type="term" value="F:transcription cis-regulatory region binding"/>
    <property type="evidence" value="ECO:0007669"/>
    <property type="project" value="TreeGrafter"/>
</dbReference>
<dbReference type="Pfam" id="PF00440">
    <property type="entry name" value="TetR_N"/>
    <property type="match status" value="1"/>
</dbReference>
<sequence>MPRKVRTVETTSTSEAHDSEKGVTRRLAPEVRERQIVLKAIDHFATHGFSGSTRELARQLGVTQPLLYRYFPSKEALIDRVYDEVYQWDTRWENLIKDRSLPIEERMIKFYSSYSVVILRREWIRIFIFAGLAREGINSKYLSRLRERVFLPVMAEIRSAYDLPAPSGTKQRDIDLELIWSLHASIFYLGVRKWIYGLPVTDDIEDHIARQVDAFLHGVPDALKRASQESIKSKARTKAKA</sequence>
<evidence type="ECO:0000259" key="7">
    <source>
        <dbReference type="PROSITE" id="PS50977"/>
    </source>
</evidence>
<keyword evidence="9" id="KW-1185">Reference proteome</keyword>
<feature type="domain" description="HTH tetR-type" evidence="7">
    <location>
        <begin position="30"/>
        <end position="89"/>
    </location>
</feature>
<evidence type="ECO:0000256" key="4">
    <source>
        <dbReference type="ARBA" id="ARBA00023163"/>
    </source>
</evidence>
<evidence type="ECO:0000256" key="6">
    <source>
        <dbReference type="SAM" id="MobiDB-lite"/>
    </source>
</evidence>
<dbReference type="SUPFAM" id="SSF46689">
    <property type="entry name" value="Homeodomain-like"/>
    <property type="match status" value="1"/>
</dbReference>
<protein>
    <submittedName>
        <fullName evidence="8">TetR/AcrR family transcriptional regulator</fullName>
    </submittedName>
</protein>
<comment type="caution">
    <text evidence="8">The sequence shown here is derived from an EMBL/GenBank/DDBJ whole genome shotgun (WGS) entry which is preliminary data.</text>
</comment>
<organism evidence="8 9">
    <name type="scientific">Paraburkholderia panacisoli</name>
    <dbReference type="NCBI Taxonomy" id="2603818"/>
    <lineage>
        <taxon>Bacteria</taxon>
        <taxon>Pseudomonadati</taxon>
        <taxon>Pseudomonadota</taxon>
        <taxon>Betaproteobacteria</taxon>
        <taxon>Burkholderiales</taxon>
        <taxon>Burkholderiaceae</taxon>
        <taxon>Paraburkholderia</taxon>
    </lineage>
</organism>
<dbReference type="InterPro" id="IPR023772">
    <property type="entry name" value="DNA-bd_HTH_TetR-type_CS"/>
</dbReference>
<evidence type="ECO:0000256" key="3">
    <source>
        <dbReference type="ARBA" id="ARBA00023125"/>
    </source>
</evidence>
<dbReference type="PROSITE" id="PS50977">
    <property type="entry name" value="HTH_TETR_2"/>
    <property type="match status" value="1"/>
</dbReference>
<evidence type="ECO:0000256" key="1">
    <source>
        <dbReference type="ARBA" id="ARBA00022491"/>
    </source>
</evidence>